<dbReference type="InterPro" id="IPR050482">
    <property type="entry name" value="Sensor_HK_TwoCompSys"/>
</dbReference>
<dbReference type="Proteomes" id="UP001065593">
    <property type="component" value="Unassembled WGS sequence"/>
</dbReference>
<dbReference type="GO" id="GO:0016301">
    <property type="term" value="F:kinase activity"/>
    <property type="evidence" value="ECO:0007669"/>
    <property type="project" value="UniProtKB-KW"/>
</dbReference>
<dbReference type="InterPro" id="IPR036890">
    <property type="entry name" value="HATPase_C_sf"/>
</dbReference>
<feature type="transmembrane region" description="Helical" evidence="9">
    <location>
        <begin position="6"/>
        <end position="23"/>
    </location>
</feature>
<feature type="transmembrane region" description="Helical" evidence="9">
    <location>
        <begin position="55"/>
        <end position="85"/>
    </location>
</feature>
<dbReference type="EMBL" id="BRZA01000012">
    <property type="protein sequence ID" value="GLC90539.1"/>
    <property type="molecule type" value="Genomic_DNA"/>
</dbReference>
<keyword evidence="9" id="KW-0812">Transmembrane</keyword>
<evidence type="ECO:0000313" key="12">
    <source>
        <dbReference type="Proteomes" id="UP001065593"/>
    </source>
</evidence>
<feature type="transmembrane region" description="Helical" evidence="9">
    <location>
        <begin position="30"/>
        <end position="49"/>
    </location>
</feature>
<organism evidence="11 12">
    <name type="scientific">Lysinibacillus piscis</name>
    <dbReference type="NCBI Taxonomy" id="2518931"/>
    <lineage>
        <taxon>Bacteria</taxon>
        <taxon>Bacillati</taxon>
        <taxon>Bacillota</taxon>
        <taxon>Bacilli</taxon>
        <taxon>Bacillales</taxon>
        <taxon>Bacillaceae</taxon>
        <taxon>Lysinibacillus</taxon>
    </lineage>
</organism>
<dbReference type="PANTHER" id="PTHR24421:SF10">
    <property type="entry name" value="NITRATE_NITRITE SENSOR PROTEIN NARQ"/>
    <property type="match status" value="1"/>
</dbReference>
<dbReference type="Gene3D" id="3.30.565.10">
    <property type="entry name" value="Histidine kinase-like ATPase, C-terminal domain"/>
    <property type="match status" value="1"/>
</dbReference>
<keyword evidence="6 11" id="KW-0418">Kinase</keyword>
<dbReference type="PANTHER" id="PTHR24421">
    <property type="entry name" value="NITRATE/NITRITE SENSOR PROTEIN NARX-RELATED"/>
    <property type="match status" value="1"/>
</dbReference>
<evidence type="ECO:0000256" key="5">
    <source>
        <dbReference type="ARBA" id="ARBA00022741"/>
    </source>
</evidence>
<evidence type="ECO:0000256" key="4">
    <source>
        <dbReference type="ARBA" id="ARBA00022679"/>
    </source>
</evidence>
<comment type="catalytic activity">
    <reaction evidence="1">
        <text>ATP + protein L-histidine = ADP + protein N-phospho-L-histidine.</text>
        <dbReference type="EC" id="2.7.13.3"/>
    </reaction>
</comment>
<keyword evidence="9" id="KW-1133">Transmembrane helix</keyword>
<accession>A0ABQ5NQC3</accession>
<evidence type="ECO:0000256" key="2">
    <source>
        <dbReference type="ARBA" id="ARBA00012438"/>
    </source>
</evidence>
<evidence type="ECO:0000313" key="11">
    <source>
        <dbReference type="EMBL" id="GLC90539.1"/>
    </source>
</evidence>
<keyword evidence="5" id="KW-0547">Nucleotide-binding</keyword>
<evidence type="ECO:0000256" key="8">
    <source>
        <dbReference type="ARBA" id="ARBA00023012"/>
    </source>
</evidence>
<feature type="domain" description="Signal transduction histidine kinase subgroup 3 dimerisation and phosphoacceptor" evidence="10">
    <location>
        <begin position="174"/>
        <end position="232"/>
    </location>
</feature>
<dbReference type="EC" id="2.7.13.3" evidence="2"/>
<dbReference type="Pfam" id="PF07730">
    <property type="entry name" value="HisKA_3"/>
    <property type="match status" value="1"/>
</dbReference>
<comment type="caution">
    <text evidence="11">The sequence shown here is derived from an EMBL/GenBank/DDBJ whole genome shotgun (WGS) entry which is preliminary data.</text>
</comment>
<keyword evidence="12" id="KW-1185">Reference proteome</keyword>
<dbReference type="RefSeq" id="WP_264990448.1">
    <property type="nucleotide sequence ID" value="NZ_BRZA01000012.1"/>
</dbReference>
<dbReference type="CDD" id="cd16917">
    <property type="entry name" value="HATPase_UhpB-NarQ-NarX-like"/>
    <property type="match status" value="1"/>
</dbReference>
<evidence type="ECO:0000256" key="9">
    <source>
        <dbReference type="SAM" id="Phobius"/>
    </source>
</evidence>
<keyword evidence="3" id="KW-0597">Phosphoprotein</keyword>
<keyword evidence="9" id="KW-0472">Membrane</keyword>
<dbReference type="InterPro" id="IPR011712">
    <property type="entry name" value="Sig_transdc_His_kin_sub3_dim/P"/>
</dbReference>
<evidence type="ECO:0000256" key="1">
    <source>
        <dbReference type="ARBA" id="ARBA00000085"/>
    </source>
</evidence>
<proteinExistence type="predicted"/>
<keyword evidence="8" id="KW-0902">Two-component regulatory system</keyword>
<keyword evidence="4" id="KW-0808">Transferase</keyword>
<protein>
    <recommendedName>
        <fullName evidence="2">histidine kinase</fullName>
        <ecNumber evidence="2">2.7.13.3</ecNumber>
    </recommendedName>
</protein>
<evidence type="ECO:0000259" key="10">
    <source>
        <dbReference type="Pfam" id="PF07730"/>
    </source>
</evidence>
<evidence type="ECO:0000256" key="7">
    <source>
        <dbReference type="ARBA" id="ARBA00022840"/>
    </source>
</evidence>
<dbReference type="Gene3D" id="1.20.5.1930">
    <property type="match status" value="1"/>
</dbReference>
<dbReference type="SUPFAM" id="SSF55874">
    <property type="entry name" value="ATPase domain of HSP90 chaperone/DNA topoisomerase II/histidine kinase"/>
    <property type="match status" value="1"/>
</dbReference>
<gene>
    <name evidence="11" type="primary">yxjM</name>
    <name evidence="11" type="ORF">LYSBPC_36660</name>
</gene>
<name>A0ABQ5NQC3_9BACI</name>
<evidence type="ECO:0000256" key="3">
    <source>
        <dbReference type="ARBA" id="ARBA00022553"/>
    </source>
</evidence>
<feature type="transmembrane region" description="Helical" evidence="9">
    <location>
        <begin position="120"/>
        <end position="139"/>
    </location>
</feature>
<evidence type="ECO:0000256" key="6">
    <source>
        <dbReference type="ARBA" id="ARBA00022777"/>
    </source>
</evidence>
<keyword evidence="7" id="KW-0067">ATP-binding</keyword>
<sequence length="365" mass="41856">MAYISVRISCLLLLIFIFLFHTYQVNDALPIALFICATVLCLYFILPLLKGLRFLSYSCIVLLLFSSALLSLDILYVLPLIAFFIVESAFSLETKPYIFLLGLINVNSSLFIFLQWLPLYIALLLVVISSCALLLRHYIQLTTEKGELYTALLGQYRALKRLSVEQEQLVRAEERTNIARDMHDAIGHNLTALLMQVEMLSIQNTDQALEDIKQLARQSLDDTRYAVRQLKANDTYGIQSVLHLIRRLEMESRLHMRFTIEKGVLSVPISNRQSVVLYRVLQECLTNAMKYSDSKEVEILLGRDSLQQVCFSVKNKSLEQSAIVYGFGLKNMEERLHEIGGTFHVYQTEQYFIVEGTFPIMEGLQ</sequence>
<reference evidence="11" key="1">
    <citation type="submission" date="2022-08" db="EMBL/GenBank/DDBJ databases">
        <title>Draft genome sequence of Lysinibacillus sp. strain KH24.</title>
        <authorList>
            <person name="Kanbe H."/>
            <person name="Itoh H."/>
        </authorList>
    </citation>
    <scope>NUCLEOTIDE SEQUENCE</scope>
    <source>
        <strain evidence="11">KH24</strain>
    </source>
</reference>